<accession>A0A645I8J4</accession>
<name>A0A645I8J4_9ZZZZ</name>
<dbReference type="Gene3D" id="3.20.20.80">
    <property type="entry name" value="Glycosidases"/>
    <property type="match status" value="1"/>
</dbReference>
<evidence type="ECO:0000256" key="1">
    <source>
        <dbReference type="SAM" id="MobiDB-lite"/>
    </source>
</evidence>
<gene>
    <name evidence="2" type="ORF">SDC9_194827</name>
</gene>
<dbReference type="AlphaFoldDB" id="A0A645I8J4"/>
<protein>
    <submittedName>
        <fullName evidence="2">Uncharacterized protein</fullName>
    </submittedName>
</protein>
<dbReference type="EMBL" id="VSSQ01108571">
    <property type="protein sequence ID" value="MPN47226.1"/>
    <property type="molecule type" value="Genomic_DNA"/>
</dbReference>
<feature type="compositionally biased region" description="Basic and acidic residues" evidence="1">
    <location>
        <begin position="121"/>
        <end position="131"/>
    </location>
</feature>
<organism evidence="2">
    <name type="scientific">bioreactor metagenome</name>
    <dbReference type="NCBI Taxonomy" id="1076179"/>
    <lineage>
        <taxon>unclassified sequences</taxon>
        <taxon>metagenomes</taxon>
        <taxon>ecological metagenomes</taxon>
    </lineage>
</organism>
<evidence type="ECO:0000313" key="2">
    <source>
        <dbReference type="EMBL" id="MPN47226.1"/>
    </source>
</evidence>
<comment type="caution">
    <text evidence="2">The sequence shown here is derived from an EMBL/GenBank/DDBJ whole genome shotgun (WGS) entry which is preliminary data.</text>
</comment>
<dbReference type="InterPro" id="IPR017853">
    <property type="entry name" value="GH"/>
</dbReference>
<sequence length="140" mass="15965">MHDYAAEGEVIHKHFDSREQVEQTACDHRMCYAQGAQYTGKEAFLITEYGGIAMSSKGIQENMSGMQTWGYHDKVQDEEAFLKRFASVTDAIRELPYCQGYCYTQLTDVMQEINGLLSPDRQPKVDPESFRKLNGNPKGR</sequence>
<reference evidence="2" key="1">
    <citation type="submission" date="2019-08" db="EMBL/GenBank/DDBJ databases">
        <authorList>
            <person name="Kucharzyk K."/>
            <person name="Murdoch R.W."/>
            <person name="Higgins S."/>
            <person name="Loffler F."/>
        </authorList>
    </citation>
    <scope>NUCLEOTIDE SEQUENCE</scope>
</reference>
<feature type="region of interest" description="Disordered" evidence="1">
    <location>
        <begin position="118"/>
        <end position="140"/>
    </location>
</feature>
<dbReference type="SUPFAM" id="SSF51445">
    <property type="entry name" value="(Trans)glycosidases"/>
    <property type="match status" value="1"/>
</dbReference>
<proteinExistence type="predicted"/>